<feature type="domain" description="Calcineurin-like phosphoesterase" evidence="2">
    <location>
        <begin position="511"/>
        <end position="706"/>
    </location>
</feature>
<evidence type="ECO:0000313" key="3">
    <source>
        <dbReference type="EMBL" id="MED4402808.1"/>
    </source>
</evidence>
<dbReference type="Gene3D" id="3.60.21.10">
    <property type="match status" value="1"/>
</dbReference>
<evidence type="ECO:0000313" key="4">
    <source>
        <dbReference type="Proteomes" id="UP001342826"/>
    </source>
</evidence>
<name>A0ABU6P1D1_9BACI</name>
<feature type="chain" id="PRO_5046512289" evidence="1">
    <location>
        <begin position="24"/>
        <end position="916"/>
    </location>
</feature>
<evidence type="ECO:0000259" key="2">
    <source>
        <dbReference type="Pfam" id="PF00149"/>
    </source>
</evidence>
<dbReference type="SUPFAM" id="SSF56300">
    <property type="entry name" value="Metallo-dependent phosphatases"/>
    <property type="match status" value="1"/>
</dbReference>
<dbReference type="InterPro" id="IPR004843">
    <property type="entry name" value="Calcineurin-like_PHP"/>
</dbReference>
<proteinExistence type="predicted"/>
<dbReference type="Proteomes" id="UP001342826">
    <property type="component" value="Unassembled WGS sequence"/>
</dbReference>
<protein>
    <submittedName>
        <fullName evidence="3">Metallophosphoesterase</fullName>
    </submittedName>
</protein>
<dbReference type="InterPro" id="IPR051918">
    <property type="entry name" value="STPP_CPPED1"/>
</dbReference>
<accession>A0ABU6P1D1</accession>
<comment type="caution">
    <text evidence="3">The sequence shown here is derived from an EMBL/GenBank/DDBJ whole genome shotgun (WGS) entry which is preliminary data.</text>
</comment>
<reference evidence="3 4" key="1">
    <citation type="submission" date="2023-03" db="EMBL/GenBank/DDBJ databases">
        <title>Bacillus Genome Sequencing.</title>
        <authorList>
            <person name="Dunlap C."/>
        </authorList>
    </citation>
    <scope>NUCLEOTIDE SEQUENCE [LARGE SCALE GENOMIC DNA]</scope>
    <source>
        <strain evidence="3 4">NRS-1717</strain>
    </source>
</reference>
<dbReference type="RefSeq" id="WP_328015565.1">
    <property type="nucleotide sequence ID" value="NZ_JARTFS010000013.1"/>
</dbReference>
<dbReference type="PANTHER" id="PTHR43143:SF5">
    <property type="entry name" value="SECRETED PROTEIN"/>
    <property type="match status" value="1"/>
</dbReference>
<dbReference type="EMBL" id="JARTFS010000013">
    <property type="protein sequence ID" value="MED4402808.1"/>
    <property type="molecule type" value="Genomic_DNA"/>
</dbReference>
<gene>
    <name evidence="3" type="ORF">P9271_15995</name>
</gene>
<keyword evidence="1" id="KW-0732">Signal</keyword>
<dbReference type="PANTHER" id="PTHR43143">
    <property type="entry name" value="METALLOPHOSPHOESTERASE, CALCINEURIN SUPERFAMILY"/>
    <property type="match status" value="1"/>
</dbReference>
<sequence>MRAIMCLIIFSTAMIFTASITNAEISEKAIRLNIKNNEILSGKVMIKATSNHSKSPLRIEINGEEQKNLYKALEDDAQLVFEVKGTNLFFKNGVTIGTKVLKTFDDTVKSYKTVSVPVPANELKIGADNKISIRSGTKVSPFDDNSEENRDDFFIKNIRLILSDGTVIRDSTYDLHKEIVLGDKTQAYHFQFDLREENFRSVMKEWDTKQVRDGSYEIKVIADSHEEIKSNITVDNTAPEIIPTIEEGKEYKGEIKLEASVKDELSDVKKIIAKVDNTSVSLPYVTSSAYLSPGEHVFKIAAEDRAGNKRTVKRTFSVVEEAPLLPTSKSGNVSLNHAKLSVKVTDPTDDYLDVSFYKAYKYTSHNKESMKIFKNESETEPPKTFRPEGEQSFRKSEYKKIAAANSKTVETKSMTKFPYHRFDVTVDTAVKEDDDVEFIWKGYSLPNRKVTMYAWSYREDKWLEADSKIAGKEPFTLTGKVKAGDFVKDRKISVIVQDELAKERKKYDYSFVWMTDTQYYSESYPHIFKSITDWIVQNEKKLNIEYVFHTGDIVDKANDEKQWANASHYMKELEKANVPYGVLAGNHDVHHKYADYTDYSKYFGEFRFEKKSFYGGSYKNNKGHYDLISVKGNDYLMLYMGWGIGNEEIKWMNEVLAKYPDRIAILSFHEYLLVSGNRSPLGNKLFEEVVVPNKNVALVLCGHYHDSETLVDEIDDDGDGKSDRKVYQMLADYQGAPEGGQGFIRLLRVDVSANKIDVRTYSPYLKRYNYYDFAYFPGKDEFSLELDLEPREKMVATDYFEMNIHTDTLIGQVNDVKSGNTASVIWNGLIPAKTYYWYTVVEDKFNGTKRSPVWGFTIVDGQVKVVSDGREIGEQKISYPLKGEEPLRTAAYSSFLLAAIILIKLKRNNNIKMRMS</sequence>
<feature type="signal peptide" evidence="1">
    <location>
        <begin position="1"/>
        <end position="23"/>
    </location>
</feature>
<keyword evidence="4" id="KW-1185">Reference proteome</keyword>
<dbReference type="InterPro" id="IPR029052">
    <property type="entry name" value="Metallo-depent_PP-like"/>
</dbReference>
<dbReference type="Pfam" id="PF00149">
    <property type="entry name" value="Metallophos"/>
    <property type="match status" value="1"/>
</dbReference>
<organism evidence="3 4">
    <name type="scientific">Metabacillus fastidiosus</name>
    <dbReference type="NCBI Taxonomy" id="1458"/>
    <lineage>
        <taxon>Bacteria</taxon>
        <taxon>Bacillati</taxon>
        <taxon>Bacillota</taxon>
        <taxon>Bacilli</taxon>
        <taxon>Bacillales</taxon>
        <taxon>Bacillaceae</taxon>
        <taxon>Metabacillus</taxon>
    </lineage>
</organism>
<evidence type="ECO:0000256" key="1">
    <source>
        <dbReference type="SAM" id="SignalP"/>
    </source>
</evidence>